<dbReference type="AlphaFoldDB" id="A0A7C4JJD5"/>
<protein>
    <submittedName>
        <fullName evidence="2">Uncharacterized protein</fullName>
    </submittedName>
</protein>
<dbReference type="EMBL" id="DTBD01000007">
    <property type="protein sequence ID" value="HGQ63799.1"/>
    <property type="molecule type" value="Genomic_DNA"/>
</dbReference>
<organism evidence="2">
    <name type="scientific">Ignisphaera aggregans</name>
    <dbReference type="NCBI Taxonomy" id="334771"/>
    <lineage>
        <taxon>Archaea</taxon>
        <taxon>Thermoproteota</taxon>
        <taxon>Thermoprotei</taxon>
        <taxon>Desulfurococcales</taxon>
        <taxon>Desulfurococcaceae</taxon>
        <taxon>Ignisphaera</taxon>
    </lineage>
</organism>
<evidence type="ECO:0000313" key="2">
    <source>
        <dbReference type="EMBL" id="HGQ63799.1"/>
    </source>
</evidence>
<gene>
    <name evidence="2" type="ORF">ENU08_00935</name>
    <name evidence="1" type="ORF">ENU41_04220</name>
</gene>
<evidence type="ECO:0000313" key="1">
    <source>
        <dbReference type="EMBL" id="HGQ35868.1"/>
    </source>
</evidence>
<dbReference type="EMBL" id="DTCK01000025">
    <property type="protein sequence ID" value="HGQ35868.1"/>
    <property type="molecule type" value="Genomic_DNA"/>
</dbReference>
<proteinExistence type="predicted"/>
<reference evidence="2" key="1">
    <citation type="journal article" date="2020" name="mSystems">
        <title>Genome- and Community-Level Interaction Insights into Carbon Utilization and Element Cycling Functions of Hydrothermarchaeota in Hydrothermal Sediment.</title>
        <authorList>
            <person name="Zhou Z."/>
            <person name="Liu Y."/>
            <person name="Xu W."/>
            <person name="Pan J."/>
            <person name="Luo Z.H."/>
            <person name="Li M."/>
        </authorList>
    </citation>
    <scope>NUCLEOTIDE SEQUENCE [LARGE SCALE GENOMIC DNA]</scope>
    <source>
        <strain evidence="2">SpSt-637</strain>
        <strain evidence="1">SpSt-667</strain>
    </source>
</reference>
<accession>A0A7C4JJD5</accession>
<comment type="caution">
    <text evidence="2">The sequence shown here is derived from an EMBL/GenBank/DDBJ whole genome shotgun (WGS) entry which is preliminary data.</text>
</comment>
<name>A0A7C4JJD5_9CREN</name>
<sequence>MDNESAWIKSIVERVKSDLDELCPVFGVDKLCYAVLESFLMVDPLWFEGRRSRTIVASILYISVILGKGPRRGLLKKVLDAVGVSKPSLREAIAKFILIDWEDEVVYLNPRLYDFLSKKIDLPEYVIPYIAKEVVRFKLRKTAPGLYEYFELQCVREVGKDCVSLLFENPVIFRDIVLKRYSIPVIARRIIERYLVPIIDALGLDEAPKKLAELLINNPEEFKGFLLNRKALGRRSS</sequence>